<gene>
    <name evidence="3" type="ORF">JOE66_003131</name>
</gene>
<feature type="compositionally biased region" description="Low complexity" evidence="1">
    <location>
        <begin position="298"/>
        <end position="325"/>
    </location>
</feature>
<keyword evidence="2" id="KW-1133">Transmembrane helix</keyword>
<feature type="transmembrane region" description="Helical" evidence="2">
    <location>
        <begin position="360"/>
        <end position="380"/>
    </location>
</feature>
<dbReference type="EMBL" id="JAFBBU010000001">
    <property type="protein sequence ID" value="MBM7473497.1"/>
    <property type="molecule type" value="Genomic_DNA"/>
</dbReference>
<comment type="caution">
    <text evidence="3">The sequence shown here is derived from an EMBL/GenBank/DDBJ whole genome shotgun (WGS) entry which is preliminary data.</text>
</comment>
<sequence>MPSHDQRSRSHRSFGIAVASLALGATLVGGAALSASAIPLDGSAPHAFPVTQSRFLTATPFDLALSGGIPDFGFRKQGTTLTRSFTILNTGDNDISINPAALTAVTTPFTVGSLNFTAATVVPHNGTVSFSVAYTAPAAGVNSASTANLIATDRTDGSTKTLSITFQGKSIATDPVHFTVGTNAGGSSIEFGSLPAGGSTEQNVSLLIDGVVPIAFDNNDITVTDSAGNPSSNVILSGSSFGGVGTTYRPGQTATFSLAFAPTAAGSFSGNVHIVGHQISIDPEQPNAIENVPFTGTATVAVPTPTPTPTSTATPTPTATATSSPGTGGSGSSGTTGSTTGTSSKVSGHQLASTGLNPGVALLIGALVVVLGSAAVTVGLSRRRSSRS</sequence>
<evidence type="ECO:0000313" key="3">
    <source>
        <dbReference type="EMBL" id="MBM7473497.1"/>
    </source>
</evidence>
<reference evidence="3 4" key="1">
    <citation type="submission" date="2021-01" db="EMBL/GenBank/DDBJ databases">
        <title>Sequencing the genomes of 1000 actinobacteria strains.</title>
        <authorList>
            <person name="Klenk H.-P."/>
        </authorList>
    </citation>
    <scope>NUCLEOTIDE SEQUENCE [LARGE SCALE GENOMIC DNA]</scope>
    <source>
        <strain evidence="3 4">DSM 13057</strain>
    </source>
</reference>
<evidence type="ECO:0008006" key="5">
    <source>
        <dbReference type="Google" id="ProtNLM"/>
    </source>
</evidence>
<evidence type="ECO:0000256" key="2">
    <source>
        <dbReference type="SAM" id="Phobius"/>
    </source>
</evidence>
<dbReference type="InterPro" id="IPR013783">
    <property type="entry name" value="Ig-like_fold"/>
</dbReference>
<proteinExistence type="predicted"/>
<feature type="compositionally biased region" description="Low complexity" evidence="1">
    <location>
        <begin position="335"/>
        <end position="344"/>
    </location>
</feature>
<feature type="region of interest" description="Disordered" evidence="1">
    <location>
        <begin position="298"/>
        <end position="349"/>
    </location>
</feature>
<name>A0ABS2L8U0_9MICO</name>
<protein>
    <recommendedName>
        <fullName evidence="5">Choice-of-anchor D domain-containing protein</fullName>
    </recommendedName>
</protein>
<dbReference type="Proteomes" id="UP000776164">
    <property type="component" value="Unassembled WGS sequence"/>
</dbReference>
<accession>A0ABS2L8U0</accession>
<dbReference type="RefSeq" id="WP_205111027.1">
    <property type="nucleotide sequence ID" value="NZ_BAAAHT010000001.1"/>
</dbReference>
<dbReference type="Gene3D" id="2.60.40.10">
    <property type="entry name" value="Immunoglobulins"/>
    <property type="match status" value="2"/>
</dbReference>
<organism evidence="3 4">
    <name type="scientific">Subtercola frigoramans</name>
    <dbReference type="NCBI Taxonomy" id="120298"/>
    <lineage>
        <taxon>Bacteria</taxon>
        <taxon>Bacillati</taxon>
        <taxon>Actinomycetota</taxon>
        <taxon>Actinomycetes</taxon>
        <taxon>Micrococcales</taxon>
        <taxon>Microbacteriaceae</taxon>
        <taxon>Subtercola</taxon>
    </lineage>
</organism>
<evidence type="ECO:0000313" key="4">
    <source>
        <dbReference type="Proteomes" id="UP000776164"/>
    </source>
</evidence>
<evidence type="ECO:0000256" key="1">
    <source>
        <dbReference type="SAM" id="MobiDB-lite"/>
    </source>
</evidence>
<keyword evidence="2" id="KW-0472">Membrane</keyword>
<keyword evidence="2" id="KW-0812">Transmembrane</keyword>
<keyword evidence="4" id="KW-1185">Reference proteome</keyword>